<sequence>MTLIHNERIKLLATYLNGIGIAVFAVGGLAPIFSALYNSSGPSLFLILMSSICVLASGGLHYMASTILKRMKP</sequence>
<dbReference type="RefSeq" id="WP_111575885.1">
    <property type="nucleotide sequence ID" value="NZ_JBHRWF010000007.1"/>
</dbReference>
<proteinExistence type="predicted"/>
<organism evidence="2 3">
    <name type="scientific">Falsochrobactrum ovis</name>
    <dbReference type="NCBI Taxonomy" id="1293442"/>
    <lineage>
        <taxon>Bacteria</taxon>
        <taxon>Pseudomonadati</taxon>
        <taxon>Pseudomonadota</taxon>
        <taxon>Alphaproteobacteria</taxon>
        <taxon>Hyphomicrobiales</taxon>
        <taxon>Brucellaceae</taxon>
        <taxon>Falsochrobactrum</taxon>
    </lineage>
</organism>
<feature type="transmembrane region" description="Helical" evidence="1">
    <location>
        <begin position="12"/>
        <end position="37"/>
    </location>
</feature>
<protein>
    <recommendedName>
        <fullName evidence="4">Amino acid transporter</fullName>
    </recommendedName>
</protein>
<gene>
    <name evidence="2" type="ORF">C7374_11179</name>
</gene>
<evidence type="ECO:0000256" key="1">
    <source>
        <dbReference type="SAM" id="Phobius"/>
    </source>
</evidence>
<evidence type="ECO:0008006" key="4">
    <source>
        <dbReference type="Google" id="ProtNLM"/>
    </source>
</evidence>
<evidence type="ECO:0000313" key="2">
    <source>
        <dbReference type="EMBL" id="RAK27085.1"/>
    </source>
</evidence>
<keyword evidence="1" id="KW-0812">Transmembrane</keyword>
<dbReference type="AlphaFoldDB" id="A0A364JTG4"/>
<keyword evidence="3" id="KW-1185">Reference proteome</keyword>
<accession>A0A364JTG4</accession>
<reference evidence="2 3" key="1">
    <citation type="submission" date="2018-06" db="EMBL/GenBank/DDBJ databases">
        <title>Genomic Encyclopedia of Type Strains, Phase IV (KMG-IV): sequencing the most valuable type-strain genomes for metagenomic binning, comparative biology and taxonomic classification.</title>
        <authorList>
            <person name="Goeker M."/>
        </authorList>
    </citation>
    <scope>NUCLEOTIDE SEQUENCE [LARGE SCALE GENOMIC DNA]</scope>
    <source>
        <strain evidence="2 3">DSM 26720</strain>
    </source>
</reference>
<comment type="caution">
    <text evidence="2">The sequence shown here is derived from an EMBL/GenBank/DDBJ whole genome shotgun (WGS) entry which is preliminary data.</text>
</comment>
<name>A0A364JTG4_9HYPH</name>
<dbReference type="EMBL" id="QLMK01000011">
    <property type="protein sequence ID" value="RAK27085.1"/>
    <property type="molecule type" value="Genomic_DNA"/>
</dbReference>
<keyword evidence="1" id="KW-0472">Membrane</keyword>
<feature type="transmembrane region" description="Helical" evidence="1">
    <location>
        <begin position="43"/>
        <end position="64"/>
    </location>
</feature>
<dbReference type="Proteomes" id="UP000249453">
    <property type="component" value="Unassembled WGS sequence"/>
</dbReference>
<keyword evidence="1" id="KW-1133">Transmembrane helix</keyword>
<evidence type="ECO:0000313" key="3">
    <source>
        <dbReference type="Proteomes" id="UP000249453"/>
    </source>
</evidence>